<comment type="caution">
    <text evidence="2">The sequence shown here is derived from an EMBL/GenBank/DDBJ whole genome shotgun (WGS) entry which is preliminary data.</text>
</comment>
<accession>A0ABR4GAE3</accession>
<evidence type="ECO:0000256" key="1">
    <source>
        <dbReference type="SAM" id="SignalP"/>
    </source>
</evidence>
<sequence length="116" mass="12282">MAVTFPPLVVSQLLVNFTATLDGGCPIVSSPFRLIAEEDCLYMNEYFITAYAASVVSGKCEDPLKTPELRLFSEPGAETGLIESLPLTSEVQCVDAGITVSTVSVVCVSEVEMDGG</sequence>
<organism evidence="2 3">
    <name type="scientific">Aspergillus keveii</name>
    <dbReference type="NCBI Taxonomy" id="714993"/>
    <lineage>
        <taxon>Eukaryota</taxon>
        <taxon>Fungi</taxon>
        <taxon>Dikarya</taxon>
        <taxon>Ascomycota</taxon>
        <taxon>Pezizomycotina</taxon>
        <taxon>Eurotiomycetes</taxon>
        <taxon>Eurotiomycetidae</taxon>
        <taxon>Eurotiales</taxon>
        <taxon>Aspergillaceae</taxon>
        <taxon>Aspergillus</taxon>
        <taxon>Aspergillus subgen. Nidulantes</taxon>
    </lineage>
</organism>
<keyword evidence="3" id="KW-1185">Reference proteome</keyword>
<dbReference type="Proteomes" id="UP001610563">
    <property type="component" value="Unassembled WGS sequence"/>
</dbReference>
<keyword evidence="1" id="KW-0732">Signal</keyword>
<protein>
    <submittedName>
        <fullName evidence="2">Uncharacterized protein</fullName>
    </submittedName>
</protein>
<proteinExistence type="predicted"/>
<evidence type="ECO:0000313" key="3">
    <source>
        <dbReference type="Proteomes" id="UP001610563"/>
    </source>
</evidence>
<gene>
    <name evidence="2" type="ORF">BJX66DRAFT_301869</name>
</gene>
<name>A0ABR4GAE3_9EURO</name>
<feature type="chain" id="PRO_5045595626" evidence="1">
    <location>
        <begin position="21"/>
        <end position="116"/>
    </location>
</feature>
<reference evidence="2 3" key="1">
    <citation type="submission" date="2024-07" db="EMBL/GenBank/DDBJ databases">
        <title>Section-level genome sequencing and comparative genomics of Aspergillus sections Usti and Cavernicolus.</title>
        <authorList>
            <consortium name="Lawrence Berkeley National Laboratory"/>
            <person name="Nybo J.L."/>
            <person name="Vesth T.C."/>
            <person name="Theobald S."/>
            <person name="Frisvad J.C."/>
            <person name="Larsen T.O."/>
            <person name="Kjaerboelling I."/>
            <person name="Rothschild-Mancinelli K."/>
            <person name="Lyhne E.K."/>
            <person name="Kogle M.E."/>
            <person name="Barry K."/>
            <person name="Clum A."/>
            <person name="Na H."/>
            <person name="Ledsgaard L."/>
            <person name="Lin J."/>
            <person name="Lipzen A."/>
            <person name="Kuo A."/>
            <person name="Riley R."/>
            <person name="Mondo S."/>
            <person name="Labutti K."/>
            <person name="Haridas S."/>
            <person name="Pangalinan J."/>
            <person name="Salamov A.A."/>
            <person name="Simmons B.A."/>
            <person name="Magnuson J.K."/>
            <person name="Chen J."/>
            <person name="Drula E."/>
            <person name="Henrissat B."/>
            <person name="Wiebenga A."/>
            <person name="Lubbers R.J."/>
            <person name="Gomes A.C."/>
            <person name="Makela M.R."/>
            <person name="Stajich J."/>
            <person name="Grigoriev I.V."/>
            <person name="Mortensen U.H."/>
            <person name="De Vries R.P."/>
            <person name="Baker S.E."/>
            <person name="Andersen M.R."/>
        </authorList>
    </citation>
    <scope>NUCLEOTIDE SEQUENCE [LARGE SCALE GENOMIC DNA]</scope>
    <source>
        <strain evidence="2 3">CBS 209.92</strain>
    </source>
</reference>
<evidence type="ECO:0000313" key="2">
    <source>
        <dbReference type="EMBL" id="KAL2795555.1"/>
    </source>
</evidence>
<feature type="signal peptide" evidence="1">
    <location>
        <begin position="1"/>
        <end position="20"/>
    </location>
</feature>
<dbReference type="EMBL" id="JBFTWV010000034">
    <property type="protein sequence ID" value="KAL2795555.1"/>
    <property type="molecule type" value="Genomic_DNA"/>
</dbReference>